<reference evidence="4 5" key="1">
    <citation type="submission" date="2019-07" db="EMBL/GenBank/DDBJ databases">
        <title>Genomics analysis of Aphanomyces spp. identifies a new class of oomycete effector associated with host adaptation.</title>
        <authorList>
            <person name="Gaulin E."/>
        </authorList>
    </citation>
    <scope>NUCLEOTIDE SEQUENCE [LARGE SCALE GENOMIC DNA]</scope>
    <source>
        <strain evidence="4 5">ATCC 201684</strain>
    </source>
</reference>
<name>A0A6G0X254_9STRA</name>
<feature type="repeat" description="RCC1" evidence="2">
    <location>
        <begin position="232"/>
        <end position="288"/>
    </location>
</feature>
<dbReference type="AlphaFoldDB" id="A0A6G0X254"/>
<dbReference type="VEuPathDB" id="FungiDB:AeMF1_001453"/>
<feature type="repeat" description="RCC1" evidence="2">
    <location>
        <begin position="302"/>
        <end position="354"/>
    </location>
</feature>
<evidence type="ECO:0000256" key="2">
    <source>
        <dbReference type="PROSITE-ProRule" id="PRU00235"/>
    </source>
</evidence>
<dbReference type="Pfam" id="PF25390">
    <property type="entry name" value="WD40_RLD"/>
    <property type="match status" value="1"/>
</dbReference>
<dbReference type="PROSITE" id="PS50012">
    <property type="entry name" value="RCC1_3"/>
    <property type="match status" value="5"/>
</dbReference>
<evidence type="ECO:0000313" key="5">
    <source>
        <dbReference type="Proteomes" id="UP000481153"/>
    </source>
</evidence>
<dbReference type="EMBL" id="VJMJ01000119">
    <property type="protein sequence ID" value="KAF0733889.1"/>
    <property type="molecule type" value="Genomic_DNA"/>
</dbReference>
<dbReference type="InterPro" id="IPR058923">
    <property type="entry name" value="RCC1-like_dom"/>
</dbReference>
<feature type="repeat" description="RCC1" evidence="2">
    <location>
        <begin position="127"/>
        <end position="176"/>
    </location>
</feature>
<dbReference type="InterPro" id="IPR051210">
    <property type="entry name" value="Ub_ligase/GEF_domain"/>
</dbReference>
<gene>
    <name evidence="4" type="ORF">Ae201684_009446</name>
</gene>
<accession>A0A6G0X254</accession>
<comment type="caution">
    <text evidence="4">The sequence shown here is derived from an EMBL/GenBank/DDBJ whole genome shotgun (WGS) entry which is preliminary data.</text>
</comment>
<dbReference type="InterPro" id="IPR009091">
    <property type="entry name" value="RCC1/BLIP-II"/>
</dbReference>
<organism evidence="4 5">
    <name type="scientific">Aphanomyces euteiches</name>
    <dbReference type="NCBI Taxonomy" id="100861"/>
    <lineage>
        <taxon>Eukaryota</taxon>
        <taxon>Sar</taxon>
        <taxon>Stramenopiles</taxon>
        <taxon>Oomycota</taxon>
        <taxon>Saprolegniomycetes</taxon>
        <taxon>Saprolegniales</taxon>
        <taxon>Verrucalvaceae</taxon>
        <taxon>Aphanomyces</taxon>
    </lineage>
</organism>
<evidence type="ECO:0000313" key="4">
    <source>
        <dbReference type="EMBL" id="KAF0733889.1"/>
    </source>
</evidence>
<feature type="repeat" description="RCC1" evidence="2">
    <location>
        <begin position="75"/>
        <end position="126"/>
    </location>
</feature>
<protein>
    <recommendedName>
        <fullName evidence="3">RCC1-like domain-containing protein</fullName>
    </recommendedName>
</protein>
<dbReference type="PRINTS" id="PR00633">
    <property type="entry name" value="RCCNDNSATION"/>
</dbReference>
<feature type="repeat" description="RCC1" evidence="2">
    <location>
        <begin position="176"/>
        <end position="228"/>
    </location>
</feature>
<keyword evidence="1" id="KW-0677">Repeat</keyword>
<evidence type="ECO:0000256" key="1">
    <source>
        <dbReference type="ARBA" id="ARBA00022737"/>
    </source>
</evidence>
<dbReference type="InterPro" id="IPR000408">
    <property type="entry name" value="Reg_chr_condens"/>
</dbReference>
<dbReference type="Proteomes" id="UP000481153">
    <property type="component" value="Unassembled WGS sequence"/>
</dbReference>
<dbReference type="PANTHER" id="PTHR22870:SF408">
    <property type="entry name" value="OS09G0560450 PROTEIN"/>
    <property type="match status" value="1"/>
</dbReference>
<feature type="domain" description="RCC1-like" evidence="3">
    <location>
        <begin position="74"/>
        <end position="352"/>
    </location>
</feature>
<evidence type="ECO:0000259" key="3">
    <source>
        <dbReference type="Pfam" id="PF25390"/>
    </source>
</evidence>
<sequence>MSDWATAAQWKPERVDGLPRILTTAAGAKAAYAISGCAYSLAANDKGFVAPRRIAPFHVQRKGSSNEPESNAEGGVLYSWGCGDFGQLGHGDDENVKIPRPIAGLETVRVALVRAGTHFAAAVTDSGVLYTWGNGRHGQLGHNSTESEPSPRRVEGLSNVVDVSLGSTHALAVAGSMVFAWGQQQSGCLGIGGQDRDVLVPTEVMFFRHMQTSKVSAGIDHSLFFCIVGVKTFVYACGSNRFGQLGINSTIAFSEIPQCIEEFEYAGLTRRVAQIQAGDRFSIALLGIVFSEIVSKLSVVTGEVLAWGDNMYHKSAHSKARRLTCVPWVIDSIAHRFALQVAVGHSHGLVLFRRDDKVMDRFRRFPIRRLVAFLHRDEVFPTQLESVVELPQVHDLCSPRKCPQTILPPFGMFYRCKTCQVQPICRRCARHCHVGHAIEWEVLDRIPHSCQCLHTSLEPYPEEDNNDTNI</sequence>
<dbReference type="Gene3D" id="2.130.10.30">
    <property type="entry name" value="Regulator of chromosome condensation 1/beta-lactamase-inhibitor protein II"/>
    <property type="match status" value="1"/>
</dbReference>
<proteinExistence type="predicted"/>
<dbReference type="SUPFAM" id="SSF50985">
    <property type="entry name" value="RCC1/BLIP-II"/>
    <property type="match status" value="2"/>
</dbReference>
<dbReference type="PANTHER" id="PTHR22870">
    <property type="entry name" value="REGULATOR OF CHROMOSOME CONDENSATION"/>
    <property type="match status" value="1"/>
</dbReference>
<keyword evidence="5" id="KW-1185">Reference proteome</keyword>